<evidence type="ECO:0000313" key="4">
    <source>
        <dbReference type="Proteomes" id="UP001049176"/>
    </source>
</evidence>
<keyword evidence="4" id="KW-1185">Reference proteome</keyword>
<evidence type="ECO:0000256" key="1">
    <source>
        <dbReference type="SAM" id="MobiDB-lite"/>
    </source>
</evidence>
<dbReference type="GeneID" id="66081368"/>
<dbReference type="InterPro" id="IPR022031">
    <property type="entry name" value="Rif1_N"/>
</dbReference>
<feature type="compositionally biased region" description="Polar residues" evidence="1">
    <location>
        <begin position="18"/>
        <end position="50"/>
    </location>
</feature>
<feature type="region of interest" description="Disordered" evidence="1">
    <location>
        <begin position="16"/>
        <end position="54"/>
    </location>
</feature>
<dbReference type="Proteomes" id="UP001049176">
    <property type="component" value="Chromosome 8"/>
</dbReference>
<feature type="compositionally biased region" description="Polar residues" evidence="1">
    <location>
        <begin position="990"/>
        <end position="1026"/>
    </location>
</feature>
<protein>
    <recommendedName>
        <fullName evidence="2">Telomere-associated protein Rif1 N-terminal domain-containing protein</fullName>
    </recommendedName>
</protein>
<gene>
    <name evidence="3" type="ORF">E1B28_012293</name>
</gene>
<sequence length="1246" mass="139806">MNVERRFGTRTTKENILPNDSVTTQPHGLGTNMKNKVNLSQTPQSSQSVENEPADETIFRSPLITILASLDYSRPVSQRISCHDLVDAYSTITLGLKTNIVNDSSLDPNSLGLPMKPQASEFVCAVRRDSKSVLYGPSSDEQTESVPVSENEVQTAWNTATLSNHALRLVSVIFGFPHLQSFFTVKHLTSLLDDVLTILLTQSLPTPNASRTHGLLLWILQVQKLNTSIIITRQEKILQVTDLALRGVYQGNHSVIDGLKIMARFLHKSQKEIQHYFCHHFDKILPFLVSASPAQRFYATSVLSAFAYAKINKNIEPEHYFPLRDRLHSFLRIQSGTEANPEPRLTDFLQQALVPGRSRFEGAQWAVVTIASIIVLLDGSTFNSGWAATTIKMFGLIHKISTIDAMIPLIWNCLIWSFSRLPSNQKSRYNAFDVFGQEVRRGNGNALVATLLRCMSLSDTPDPDCVLSDALLVVDAMAGHQDTDTRRQGLELLYKLSSGGDSANPPGEDLTFLLNPILFDGTVLNTKSGLEAIVRKIKPVEATLARCLTEMEVQQHWDSLLGIWSKSLLAALEVPEPDIQGIFFDIWQFLLLVPTQLTPQQCHLTASTAFVNEASDMVLRFINHGLVSRAEKQQLFVVQRLWDTLHRVFTPQDLIQPSKALLKAVIRRNFSIENGATLSQWIILCHALSSNRSAELRIDFSESWVIIAQIVLQNNYCPDRLIAFLRLPLTLSFANEDYVQSFGDLLRSSDEVSRAFQGITTSVTAFWGHLWPERCYSPSSYPHLVHCIFQSIDRYATPISLEDRQLLNSILSELHPAHLSADACVLPLKYVALAGHIVSATPDEHLLTTLSFLSDFLTTWIQDKSRVVADDEYNRAIVPVYCTIVQRLSTFEASTTIMKDLDSLLISPLERCPHPGRATQAFIKFWRETYHHRTPEFYPHYSEDLKEALKCLDIVFRVGFTQAFSLSTDSQIEDESFIVPETIPTPSPQRPSTTARPQLPPITTSSSPSHRNHQSINISSVNAEISTDSRKRKAESQTSGQTTRTRKRKAMVMECVQLSHRNRTVTQGTKRSCESQLMTPEPSRYSSESPFRNRLIVEPDTEPDNDGHELNVDNYDWDRGNVSISDVKEALGDGMTQVPKQYPHGRLEAASPTSVSRPNKRRRQEDFQSDTVISTTLIRPEPIGRARTVPTGSIFVSELQRLHQSFNDTMSVQDLLQAQRLIHSFGTSISQALEKQIGGNATDAQD</sequence>
<dbReference type="KEGG" id="more:E1B28_012293"/>
<reference evidence="3" key="1">
    <citation type="journal article" date="2021" name="Genome Biol. Evol.">
        <title>The assembled and annotated genome of the fairy-ring fungus Marasmius oreades.</title>
        <authorList>
            <person name="Hiltunen M."/>
            <person name="Ament-Velasquez S.L."/>
            <person name="Johannesson H."/>
        </authorList>
    </citation>
    <scope>NUCLEOTIDE SEQUENCE</scope>
    <source>
        <strain evidence="3">03SP1</strain>
    </source>
</reference>
<feature type="domain" description="Telomere-associated protein Rif1 N-terminal" evidence="2">
    <location>
        <begin position="159"/>
        <end position="293"/>
    </location>
</feature>
<evidence type="ECO:0000313" key="3">
    <source>
        <dbReference type="EMBL" id="KAG7088280.1"/>
    </source>
</evidence>
<comment type="caution">
    <text evidence="3">The sequence shown here is derived from an EMBL/GenBank/DDBJ whole genome shotgun (WGS) entry which is preliminary data.</text>
</comment>
<dbReference type="OrthoDB" id="3259617at2759"/>
<organism evidence="3 4">
    <name type="scientific">Marasmius oreades</name>
    <name type="common">fairy-ring Marasmius</name>
    <dbReference type="NCBI Taxonomy" id="181124"/>
    <lineage>
        <taxon>Eukaryota</taxon>
        <taxon>Fungi</taxon>
        <taxon>Dikarya</taxon>
        <taxon>Basidiomycota</taxon>
        <taxon>Agaricomycotina</taxon>
        <taxon>Agaricomycetes</taxon>
        <taxon>Agaricomycetidae</taxon>
        <taxon>Agaricales</taxon>
        <taxon>Marasmiineae</taxon>
        <taxon>Marasmiaceae</taxon>
        <taxon>Marasmius</taxon>
    </lineage>
</organism>
<dbReference type="Pfam" id="PF12231">
    <property type="entry name" value="Rif1_N"/>
    <property type="match status" value="1"/>
</dbReference>
<evidence type="ECO:0000259" key="2">
    <source>
        <dbReference type="Pfam" id="PF12231"/>
    </source>
</evidence>
<feature type="region of interest" description="Disordered" evidence="1">
    <location>
        <begin position="981"/>
        <end position="1092"/>
    </location>
</feature>
<name>A0A9P7UNS8_9AGAR</name>
<feature type="compositionally biased region" description="Polar residues" evidence="1">
    <location>
        <begin position="1064"/>
        <end position="1090"/>
    </location>
</feature>
<accession>A0A9P7UNS8</accession>
<proteinExistence type="predicted"/>
<feature type="region of interest" description="Disordered" evidence="1">
    <location>
        <begin position="1135"/>
        <end position="1168"/>
    </location>
</feature>
<dbReference type="AlphaFoldDB" id="A0A9P7UNS8"/>
<dbReference type="RefSeq" id="XP_043004751.1">
    <property type="nucleotide sequence ID" value="XM_043157384.1"/>
</dbReference>
<dbReference type="EMBL" id="CM032188">
    <property type="protein sequence ID" value="KAG7088280.1"/>
    <property type="molecule type" value="Genomic_DNA"/>
</dbReference>